<evidence type="ECO:0000313" key="2">
    <source>
        <dbReference type="Proteomes" id="UP000501690"/>
    </source>
</evidence>
<proteinExistence type="predicted"/>
<sequence>MHRCGHRLQGSRCGHQLQDSRCGHRLQGSRCWGGEWMAQVKVSLFPCAHGNIRFAEMIPEPEKIPEVAVPKIFFSHHDLNWCTKSWKDEGGQRGVGVSGDNGRRWFSVAVRFGGEVFWCGGGTGGTGVVLCAWGDGTGYVDVVVFEVAGGRAWQRSCQCGGEGGRPDVRRVCLKVEAPGVASCSVIEVLAGGEEALRGVRVRQSVCW</sequence>
<dbReference type="EMBL" id="CP039346">
    <property type="protein sequence ID" value="QCD82014.1"/>
    <property type="molecule type" value="Genomic_DNA"/>
</dbReference>
<name>A0A4D6L106_VIGUN</name>
<dbReference type="AlphaFoldDB" id="A0A4D6L106"/>
<dbReference type="Proteomes" id="UP000501690">
    <property type="component" value="Linkage Group LG2"/>
</dbReference>
<gene>
    <name evidence="1" type="ORF">DEO72_LG2g2347</name>
</gene>
<organism evidence="1 2">
    <name type="scientific">Vigna unguiculata</name>
    <name type="common">Cowpea</name>
    <dbReference type="NCBI Taxonomy" id="3917"/>
    <lineage>
        <taxon>Eukaryota</taxon>
        <taxon>Viridiplantae</taxon>
        <taxon>Streptophyta</taxon>
        <taxon>Embryophyta</taxon>
        <taxon>Tracheophyta</taxon>
        <taxon>Spermatophyta</taxon>
        <taxon>Magnoliopsida</taxon>
        <taxon>eudicotyledons</taxon>
        <taxon>Gunneridae</taxon>
        <taxon>Pentapetalae</taxon>
        <taxon>rosids</taxon>
        <taxon>fabids</taxon>
        <taxon>Fabales</taxon>
        <taxon>Fabaceae</taxon>
        <taxon>Papilionoideae</taxon>
        <taxon>50 kb inversion clade</taxon>
        <taxon>NPAAA clade</taxon>
        <taxon>indigoferoid/millettioid clade</taxon>
        <taxon>Phaseoleae</taxon>
        <taxon>Vigna</taxon>
    </lineage>
</organism>
<protein>
    <submittedName>
        <fullName evidence="1">Uncharacterized protein</fullName>
    </submittedName>
</protein>
<evidence type="ECO:0000313" key="1">
    <source>
        <dbReference type="EMBL" id="QCD82014.1"/>
    </source>
</evidence>
<keyword evidence="2" id="KW-1185">Reference proteome</keyword>
<accession>A0A4D6L106</accession>
<reference evidence="1 2" key="1">
    <citation type="submission" date="2019-04" db="EMBL/GenBank/DDBJ databases">
        <title>An improved genome assembly and genetic linkage map for asparagus bean, Vigna unguiculata ssp. sesquipedialis.</title>
        <authorList>
            <person name="Xia Q."/>
            <person name="Zhang R."/>
            <person name="Dong Y."/>
        </authorList>
    </citation>
    <scope>NUCLEOTIDE SEQUENCE [LARGE SCALE GENOMIC DNA]</scope>
    <source>
        <tissue evidence="1">Leaf</tissue>
    </source>
</reference>